<evidence type="ECO:0000313" key="2">
    <source>
        <dbReference type="EMBL" id="MBB3892523.1"/>
    </source>
</evidence>
<sequence length="122" mass="14241">MKKLVLALTAASALAAAAVPAAAQPYGGPDRYDRTQHYDNNRADRLMWRIDRAERTGSLNSGAAVWLRREVNATERLAWRYSRGGFSQWERQDIDRRYDQLARRIDRDDRRYGYGYGPDYRR</sequence>
<feature type="signal peptide" evidence="1">
    <location>
        <begin position="1"/>
        <end position="23"/>
    </location>
</feature>
<dbReference type="Proteomes" id="UP000530564">
    <property type="component" value="Unassembled WGS sequence"/>
</dbReference>
<dbReference type="RefSeq" id="WP_183775034.1">
    <property type="nucleotide sequence ID" value="NZ_JACIDK010000005.1"/>
</dbReference>
<organism evidence="2 3">
    <name type="scientific">Phenylobacterium haematophilum</name>
    <dbReference type="NCBI Taxonomy" id="98513"/>
    <lineage>
        <taxon>Bacteria</taxon>
        <taxon>Pseudomonadati</taxon>
        <taxon>Pseudomonadota</taxon>
        <taxon>Alphaproteobacteria</taxon>
        <taxon>Caulobacterales</taxon>
        <taxon>Caulobacteraceae</taxon>
        <taxon>Phenylobacterium</taxon>
    </lineage>
</organism>
<accession>A0A840A4C9</accession>
<proteinExistence type="predicted"/>
<reference evidence="2 3" key="1">
    <citation type="submission" date="2020-08" db="EMBL/GenBank/DDBJ databases">
        <title>Genomic Encyclopedia of Type Strains, Phase IV (KMG-IV): sequencing the most valuable type-strain genomes for metagenomic binning, comparative biology and taxonomic classification.</title>
        <authorList>
            <person name="Goeker M."/>
        </authorList>
    </citation>
    <scope>NUCLEOTIDE SEQUENCE [LARGE SCALE GENOMIC DNA]</scope>
    <source>
        <strain evidence="2 3">DSM 21793</strain>
    </source>
</reference>
<protein>
    <submittedName>
        <fullName evidence="2">Opacity protein-like surface antigen</fullName>
    </submittedName>
</protein>
<name>A0A840A4C9_9CAUL</name>
<dbReference type="AlphaFoldDB" id="A0A840A4C9"/>
<feature type="chain" id="PRO_5032765740" evidence="1">
    <location>
        <begin position="24"/>
        <end position="122"/>
    </location>
</feature>
<dbReference type="EMBL" id="JACIDK010000005">
    <property type="protein sequence ID" value="MBB3892523.1"/>
    <property type="molecule type" value="Genomic_DNA"/>
</dbReference>
<gene>
    <name evidence="2" type="ORF">GGQ61_003259</name>
</gene>
<keyword evidence="1" id="KW-0732">Signal</keyword>
<evidence type="ECO:0000313" key="3">
    <source>
        <dbReference type="Proteomes" id="UP000530564"/>
    </source>
</evidence>
<comment type="caution">
    <text evidence="2">The sequence shown here is derived from an EMBL/GenBank/DDBJ whole genome shotgun (WGS) entry which is preliminary data.</text>
</comment>
<evidence type="ECO:0000256" key="1">
    <source>
        <dbReference type="SAM" id="SignalP"/>
    </source>
</evidence>
<keyword evidence="3" id="KW-1185">Reference proteome</keyword>